<evidence type="ECO:0000313" key="1">
    <source>
        <dbReference type="EMBL" id="AXY02434.1"/>
    </source>
</evidence>
<reference evidence="1 2" key="1">
    <citation type="submission" date="2018-08" db="EMBL/GenBank/DDBJ databases">
        <title>Genomic taxonomy of the Vibrionaceae family.</title>
        <authorList>
            <person name="Gomez-Gil B."/>
            <person name="Tanaka M."/>
            <person name="Sawabe T."/>
            <person name="Enciso-Ibarra K."/>
        </authorList>
    </citation>
    <scope>NUCLEOTIDE SEQUENCE [LARGE SCALE GENOMIC DNA]</scope>
    <source>
        <strain evidence="1 2">CAIM 1831</strain>
    </source>
</reference>
<dbReference type="RefSeq" id="WP_128812351.1">
    <property type="nucleotide sequence ID" value="NZ_CP032094.1"/>
</dbReference>
<keyword evidence="2" id="KW-1185">Reference proteome</keyword>
<dbReference type="Proteomes" id="UP000262832">
    <property type="component" value="Chromosome II"/>
</dbReference>
<gene>
    <name evidence="1" type="ORF">D1115_15290</name>
</gene>
<protein>
    <submittedName>
        <fullName evidence="1">Transcriptional regulator</fullName>
    </submittedName>
</protein>
<organism evidence="1 2">
    <name type="scientific">Vibrio alfacsensis</name>
    <dbReference type="NCBI Taxonomy" id="1074311"/>
    <lineage>
        <taxon>Bacteria</taxon>
        <taxon>Pseudomonadati</taxon>
        <taxon>Pseudomonadota</taxon>
        <taxon>Gammaproteobacteria</taxon>
        <taxon>Vibrionales</taxon>
        <taxon>Vibrionaceae</taxon>
        <taxon>Vibrio</taxon>
    </lineage>
</organism>
<evidence type="ECO:0000313" key="2">
    <source>
        <dbReference type="Proteomes" id="UP000262832"/>
    </source>
</evidence>
<accession>A0ABM6YXD3</accession>
<name>A0ABM6YXD3_9VIBR</name>
<proteinExistence type="predicted"/>
<sequence length="155" mass="18191">MDLMTWQDRLSGWHNNRKHDQVEELEMILYQVPSSAFGPDLTDAQSKALACWLDGCLRLFQQTRYQHHHKAFQTLQYTCAKLEQAAIQPTNNLHIRDWCLKRLQHLTVLALEFCSQQDDQTVWKQQATKVIQSHIALMRSLNWNESGKHDHGLCH</sequence>
<dbReference type="EMBL" id="CP032094">
    <property type="protein sequence ID" value="AXY02434.1"/>
    <property type="molecule type" value="Genomic_DNA"/>
</dbReference>